<dbReference type="PANTHER" id="PTHR31566:SF0">
    <property type="entry name" value="CYTOCHROME C BIOGENESIS PROTEIN CCS1, CHLOROPLASTIC"/>
    <property type="match status" value="1"/>
</dbReference>
<evidence type="ECO:0000256" key="2">
    <source>
        <dbReference type="ARBA" id="ARBA00022692"/>
    </source>
</evidence>
<protein>
    <recommendedName>
        <fullName evidence="6">Cytochrome c biogenesis protein Ccs1</fullName>
    </recommendedName>
</protein>
<proteinExistence type="inferred from homology"/>
<feature type="transmembrane region" description="Helical" evidence="7">
    <location>
        <begin position="81"/>
        <end position="102"/>
    </location>
</feature>
<evidence type="ECO:0000256" key="7">
    <source>
        <dbReference type="SAM" id="Phobius"/>
    </source>
</evidence>
<dbReference type="GO" id="GO:0017004">
    <property type="term" value="P:cytochrome complex assembly"/>
    <property type="evidence" value="ECO:0007669"/>
    <property type="project" value="UniProtKB-UniRule"/>
</dbReference>
<feature type="transmembrane region" description="Helical" evidence="7">
    <location>
        <begin position="432"/>
        <end position="451"/>
    </location>
</feature>
<evidence type="ECO:0000313" key="9">
    <source>
        <dbReference type="EMBL" id="ARW67367.1"/>
    </source>
</evidence>
<dbReference type="Pfam" id="PF05140">
    <property type="entry name" value="ResB"/>
    <property type="match status" value="1"/>
</dbReference>
<evidence type="ECO:0000256" key="6">
    <source>
        <dbReference type="HAMAP-Rule" id="MF_01392"/>
    </source>
</evidence>
<dbReference type="EMBL" id="MF101447">
    <property type="protein sequence ID" value="ARW67367.1"/>
    <property type="molecule type" value="Genomic_DNA"/>
</dbReference>
<evidence type="ECO:0000256" key="1">
    <source>
        <dbReference type="ARBA" id="ARBA00004141"/>
    </source>
</evidence>
<dbReference type="GeneID" id="33360671"/>
<feature type="transmembrane region" description="Helical" evidence="7">
    <location>
        <begin position="167"/>
        <end position="189"/>
    </location>
</feature>
<feature type="transmembrane region" description="Helical" evidence="7">
    <location>
        <begin position="20"/>
        <end position="40"/>
    </location>
</feature>
<keyword evidence="5 6" id="KW-0472">Membrane</keyword>
<dbReference type="InterPro" id="IPR007816">
    <property type="entry name" value="ResB-like_domain"/>
</dbReference>
<comment type="subcellular location">
    <subcellularLocation>
        <location evidence="1">Membrane</location>
        <topology evidence="1">Multi-pass membrane protein</topology>
    </subcellularLocation>
    <subcellularLocation>
        <location evidence="6">Plastid</location>
        <location evidence="6">Chloroplast thylakoid membrane</location>
        <topology evidence="6">Multi-pass membrane protein</topology>
    </subcellularLocation>
</comment>
<organism evidence="9">
    <name type="scientific">Thaumatella adunca</name>
    <dbReference type="NCBI Taxonomy" id="2006976"/>
    <lineage>
        <taxon>Eukaryota</taxon>
        <taxon>Rhodophyta</taxon>
        <taxon>Florideophyceae</taxon>
        <taxon>Rhodymeniophycidae</taxon>
        <taxon>Ceramiales</taxon>
        <taxon>Rhodomelaceae</taxon>
        <taxon>Thaumatella</taxon>
    </lineage>
</organism>
<dbReference type="GO" id="GO:0009535">
    <property type="term" value="C:chloroplast thylakoid membrane"/>
    <property type="evidence" value="ECO:0007669"/>
    <property type="project" value="UniProtKB-SubCell"/>
</dbReference>
<feature type="transmembrane region" description="Helical" evidence="7">
    <location>
        <begin position="140"/>
        <end position="161"/>
    </location>
</feature>
<gene>
    <name evidence="6 9" type="primary">ccs1</name>
</gene>
<keyword evidence="2 6" id="KW-0812">Transmembrane</keyword>
<dbReference type="InterPro" id="IPR023494">
    <property type="entry name" value="Cyt_c_bgen_Ccs1/CcsB/ResB"/>
</dbReference>
<feature type="domain" description="ResB-like" evidence="8">
    <location>
        <begin position="21"/>
        <end position="296"/>
    </location>
</feature>
<dbReference type="AlphaFoldDB" id="A0A1Z1MMQ8"/>
<accession>A0A1Z1MMQ8</accession>
<dbReference type="HAMAP" id="MF_01392">
    <property type="entry name" value="CytC_Ccs1"/>
    <property type="match status" value="1"/>
</dbReference>
<keyword evidence="9" id="KW-0150">Chloroplast</keyword>
<comment type="subunit">
    <text evidence="6">May interact with CcsA.</text>
</comment>
<reference evidence="9" key="1">
    <citation type="journal article" date="2017" name="J. Phycol.">
        <title>Analysis of chloroplast genomes and a supermatrix inform reclassification of the Rhodomelaceae (Rhodophyta).</title>
        <authorList>
            <person name="Diaz-Tapia P."/>
            <person name="Maggs C.A."/>
            <person name="West J.A."/>
            <person name="Verbruggen H."/>
        </authorList>
    </citation>
    <scope>NUCLEOTIDE SEQUENCE</scope>
    <source>
        <strain evidence="9">PD1388</strain>
    </source>
</reference>
<dbReference type="PANTHER" id="PTHR31566">
    <property type="entry name" value="CYTOCHROME C BIOGENESIS PROTEIN CCS1, CHLOROPLASTIC"/>
    <property type="match status" value="1"/>
</dbReference>
<keyword evidence="3 6" id="KW-0201">Cytochrome c-type biogenesis</keyword>
<comment type="function">
    <text evidence="6">Required during biogenesis of c-type cytochromes (cytochrome c6 and cytochrome f) at the step of heme attachment.</text>
</comment>
<keyword evidence="4 6" id="KW-1133">Transmembrane helix</keyword>
<evidence type="ECO:0000259" key="8">
    <source>
        <dbReference type="Pfam" id="PF05140"/>
    </source>
</evidence>
<sequence length="452" mass="53091">MKNFEIKNLFWKFFKKLANLNLSISILFLIALFCIVGSIIEQDQSNLYYQINYPEFNSTIVNFNWKWIVYLGLDHMFRTSWFIFTLLIFISSLFACTLSTQLPSLKNARRWKFINNKTYNDEKNYFVNNRIDSSNSFINIIYSLMRSNFFVFCQSNALYAYKGLYGRIAPIFVHFSIITILLGSTFSFLSSFTVQEMVPNGEIFHLKNVVQAGFYSKLPLDIFGYIDNFYIDYNLNGSIKQFFSFVSLFNQNKFIGSSKLISVNTPLRFHHIAIYQTDWQINALRIHFSSYSIQKKLIKTTIGNRSCWLCSFPINNQKQIFIVIFNLDNTILLCDSNGFILNKLSIGQSFYIDNIPCIIENIISSTGLQIKMDPGIILVYFGFFFLMLSSLISYLSYSQMWVCHLSGYLHIFGCTNRATLFFEEDVLYMNDIYFYYLSYRIINIYIFNLVLR</sequence>
<evidence type="ECO:0000256" key="5">
    <source>
        <dbReference type="ARBA" id="ARBA00023136"/>
    </source>
</evidence>
<feature type="transmembrane region" description="Helical" evidence="7">
    <location>
        <begin position="377"/>
        <end position="397"/>
    </location>
</feature>
<geneLocation type="chloroplast" evidence="9"/>
<comment type="similarity">
    <text evidence="6">Belongs to the Ccs1/CcsB family.</text>
</comment>
<name>A0A1Z1MMQ8_9FLOR</name>
<keyword evidence="6" id="KW-0793">Thylakoid</keyword>
<evidence type="ECO:0000256" key="4">
    <source>
        <dbReference type="ARBA" id="ARBA00022989"/>
    </source>
</evidence>
<dbReference type="RefSeq" id="YP_009398181.1">
    <property type="nucleotide sequence ID" value="NC_035291.1"/>
</dbReference>
<keyword evidence="9" id="KW-0934">Plastid</keyword>
<evidence type="ECO:0000256" key="3">
    <source>
        <dbReference type="ARBA" id="ARBA00022748"/>
    </source>
</evidence>